<sequence>MSKILLVDDDTNVLKALTRAISSFHYEIISTKDPFEAESLLLKHHPEVLITDFRMPGLNGFELIERLKKYSSDLVCIVLSGQTDFDDLKKLLNSDNVARFISKPWSNAELINEINLAFQNSKKLKIKKEFIQNGDTPLVEVDEDGNILDYNYFFNRLLEKSANKQNLRDYFDLTLQPDTVISASTLTNLIVSKLSNSSIYCIDVKLATGRTFLLSFTPVITKGSITQNFSSSKTKFIKDVKRTDKSIMICIKIRDLLVKNVICNNQVYSETLKKIVGVQLSKELKEFHMLEISYDQGVFWLSSVENEIEVHSYLDEIIIKIREYFDSTNVQVDFAVSYVAVSLESNLAELLNNLLLFNQYVSDSKTKFYMKYSDEYLVEKLTEHRVSDALYSAIENDELYLRFQPKLNLSDHTISSCEVLLRWESKKTGPNSPDYFIPLAEKDGQINKIGYWVLEKACQTLRNWLTEGIEIKKVAINISPIQLTDISFIDNLIDIVRRYDLDNRFIELEITENYLIANLDEAYQLLKRLKSLGFTISIDDFGKGYSSLGYIAKLPIDVIKLDKSLIDQIDTSSTSLNLVANIINLVHDLNFKVVAEGVEKAEQLELLENMGCDEVQGYLIGRPVLCDELTHYIFTLPK</sequence>
<dbReference type="Proteomes" id="UP000664904">
    <property type="component" value="Chromosome"/>
</dbReference>
<dbReference type="KEGG" id="pxi:J5O05_01385"/>
<dbReference type="SMART" id="SM00448">
    <property type="entry name" value="REC"/>
    <property type="match status" value="1"/>
</dbReference>
<dbReference type="EMBL" id="CP072133">
    <property type="protein sequence ID" value="QTH71654.1"/>
    <property type="molecule type" value="Genomic_DNA"/>
</dbReference>
<dbReference type="GO" id="GO:0071111">
    <property type="term" value="F:cyclic-guanylate-specific phosphodiesterase activity"/>
    <property type="evidence" value="ECO:0007669"/>
    <property type="project" value="InterPro"/>
</dbReference>
<dbReference type="GO" id="GO:0000160">
    <property type="term" value="P:phosphorelay signal transduction system"/>
    <property type="evidence" value="ECO:0007669"/>
    <property type="project" value="InterPro"/>
</dbReference>
<dbReference type="Gene3D" id="3.20.20.450">
    <property type="entry name" value="EAL domain"/>
    <property type="match status" value="1"/>
</dbReference>
<dbReference type="InterPro" id="IPR011006">
    <property type="entry name" value="CheY-like_superfamily"/>
</dbReference>
<dbReference type="Pfam" id="PF00072">
    <property type="entry name" value="Response_reg"/>
    <property type="match status" value="1"/>
</dbReference>
<keyword evidence="1" id="KW-0597">Phosphoprotein</keyword>
<evidence type="ECO:0000313" key="4">
    <source>
        <dbReference type="EMBL" id="QTH71654.1"/>
    </source>
</evidence>
<dbReference type="PANTHER" id="PTHR33121">
    <property type="entry name" value="CYCLIC DI-GMP PHOSPHODIESTERASE PDEF"/>
    <property type="match status" value="1"/>
</dbReference>
<dbReference type="SUPFAM" id="SSF52172">
    <property type="entry name" value="CheY-like"/>
    <property type="match status" value="1"/>
</dbReference>
<dbReference type="PROSITE" id="PS50883">
    <property type="entry name" value="EAL"/>
    <property type="match status" value="1"/>
</dbReference>
<evidence type="ECO:0000256" key="1">
    <source>
        <dbReference type="PROSITE-ProRule" id="PRU00169"/>
    </source>
</evidence>
<organism evidence="4 5">
    <name type="scientific">Pseudoalteromonas xiamenensis</name>
    <dbReference type="NCBI Taxonomy" id="882626"/>
    <lineage>
        <taxon>Bacteria</taxon>
        <taxon>Pseudomonadati</taxon>
        <taxon>Pseudomonadota</taxon>
        <taxon>Gammaproteobacteria</taxon>
        <taxon>Alteromonadales</taxon>
        <taxon>Pseudoalteromonadaceae</taxon>
        <taxon>Pseudoalteromonas</taxon>
    </lineage>
</organism>
<evidence type="ECO:0000259" key="2">
    <source>
        <dbReference type="PROSITE" id="PS50110"/>
    </source>
</evidence>
<dbReference type="SUPFAM" id="SSF141868">
    <property type="entry name" value="EAL domain-like"/>
    <property type="match status" value="1"/>
</dbReference>
<keyword evidence="5" id="KW-1185">Reference proteome</keyword>
<dbReference type="InterPro" id="IPR050706">
    <property type="entry name" value="Cyclic-di-GMP_PDE-like"/>
</dbReference>
<dbReference type="InterPro" id="IPR001633">
    <property type="entry name" value="EAL_dom"/>
</dbReference>
<dbReference type="PANTHER" id="PTHR33121:SF79">
    <property type="entry name" value="CYCLIC DI-GMP PHOSPHODIESTERASE PDED-RELATED"/>
    <property type="match status" value="1"/>
</dbReference>
<accession>A0A975DHE4</accession>
<feature type="modified residue" description="4-aspartylphosphate" evidence="1">
    <location>
        <position position="52"/>
    </location>
</feature>
<evidence type="ECO:0000259" key="3">
    <source>
        <dbReference type="PROSITE" id="PS50883"/>
    </source>
</evidence>
<dbReference type="RefSeq" id="WP_208843280.1">
    <property type="nucleotide sequence ID" value="NZ_CP072133.1"/>
</dbReference>
<feature type="domain" description="Response regulatory" evidence="2">
    <location>
        <begin position="3"/>
        <end position="118"/>
    </location>
</feature>
<feature type="domain" description="EAL" evidence="3">
    <location>
        <begin position="383"/>
        <end position="637"/>
    </location>
</feature>
<evidence type="ECO:0000313" key="5">
    <source>
        <dbReference type="Proteomes" id="UP000664904"/>
    </source>
</evidence>
<name>A0A975DHE4_9GAMM</name>
<dbReference type="PROSITE" id="PS50110">
    <property type="entry name" value="RESPONSE_REGULATORY"/>
    <property type="match status" value="1"/>
</dbReference>
<dbReference type="Pfam" id="PF00563">
    <property type="entry name" value="EAL"/>
    <property type="match status" value="1"/>
</dbReference>
<dbReference type="InterPro" id="IPR001789">
    <property type="entry name" value="Sig_transdc_resp-reg_receiver"/>
</dbReference>
<dbReference type="AlphaFoldDB" id="A0A975DHE4"/>
<protein>
    <submittedName>
        <fullName evidence="4">EAL domain-containing protein</fullName>
    </submittedName>
</protein>
<dbReference type="Gene3D" id="3.40.50.2300">
    <property type="match status" value="1"/>
</dbReference>
<dbReference type="CDD" id="cd01948">
    <property type="entry name" value="EAL"/>
    <property type="match status" value="1"/>
</dbReference>
<reference evidence="4" key="1">
    <citation type="submission" date="2021-03" db="EMBL/GenBank/DDBJ databases">
        <title>Complete Genome of Pseudoalteromonas xiamenensis STKMTI.2, a new potential marine bacterium producing anti-Vibrio compounds.</title>
        <authorList>
            <person name="Handayani D.P."/>
            <person name="Isnansetyo A."/>
            <person name="Istiqomah I."/>
            <person name="Jumina J."/>
        </authorList>
    </citation>
    <scope>NUCLEOTIDE SEQUENCE</scope>
    <source>
        <strain evidence="4">STKMTI.2</strain>
    </source>
</reference>
<gene>
    <name evidence="4" type="ORF">J5O05_01385</name>
</gene>
<dbReference type="InterPro" id="IPR035919">
    <property type="entry name" value="EAL_sf"/>
</dbReference>
<dbReference type="SMART" id="SM00052">
    <property type="entry name" value="EAL"/>
    <property type="match status" value="1"/>
</dbReference>
<proteinExistence type="predicted"/>